<organism evidence="1 2">
    <name type="scientific">Lindgomyces ingoldianus</name>
    <dbReference type="NCBI Taxonomy" id="673940"/>
    <lineage>
        <taxon>Eukaryota</taxon>
        <taxon>Fungi</taxon>
        <taxon>Dikarya</taxon>
        <taxon>Ascomycota</taxon>
        <taxon>Pezizomycotina</taxon>
        <taxon>Dothideomycetes</taxon>
        <taxon>Pleosporomycetidae</taxon>
        <taxon>Pleosporales</taxon>
        <taxon>Lindgomycetaceae</taxon>
        <taxon>Lindgomyces</taxon>
    </lineage>
</organism>
<evidence type="ECO:0000313" key="1">
    <source>
        <dbReference type="EMBL" id="KAF2464421.1"/>
    </source>
</evidence>
<dbReference type="EMBL" id="MU003537">
    <property type="protein sequence ID" value="KAF2464421.1"/>
    <property type="molecule type" value="Genomic_DNA"/>
</dbReference>
<evidence type="ECO:0000313" key="2">
    <source>
        <dbReference type="Proteomes" id="UP000799755"/>
    </source>
</evidence>
<sequence>MSSNPWHEPQNYKTRPVAIIGAGVLGRRIATAWAAAGYAVHMHDPDAQAQREALKYFTENVAIYQQGRAIVAGELLFSELEDAVAEAWHVVECVPEVLEVKQKIFGQLERLAARDSILATNSSSFRSKAVSEKMGEARQRVLNTHYFMPPYVRAVELMTNGSTALDIFPFLAKRLEEVGAKVFVAKKESTGFIHNRVWAAMKRELLMVVAEGVSDPATVDDIFFETVVVPGLRPFRAMDVVGLDTVAIIEENFAKERGLETKNTVDFLKREYVDKGRLGSKSDKGGFFPPEAKAKGTGAEPSTLVEPNILGETSTVMEPNTPVEPRILVLDNGLSGEVNSLKTGKVLEYSTTGQYIRTLFKEQYLPDGIAVSRSQGRFFWTCMGYPGTMDGTIWSAKIDGSDHKQLIEAGILNTPKQITLDPRTEKLYVADREGLGIWRCDLGGGNLEQIICTGDKSNENDRKDATRWCVGIALSHRLGKIFWTQKGLAKGWQGRIFSAGIDVPQGESANNRTDKVCLLEGLAEPVDLDFYEEGLSLYWTDRGEMPFGNTLNRLQLNGTGSPLGLNSTPLLKYQILVRNFHEAIGLTIDAVNKHVYVADLGGTLYRCNLDGSEKTRLCFDESRGFTGISLT</sequence>
<comment type="caution">
    <text evidence="1">The sequence shown here is derived from an EMBL/GenBank/DDBJ whole genome shotgun (WGS) entry which is preliminary data.</text>
</comment>
<name>A0ACB6QE53_9PLEO</name>
<gene>
    <name evidence="1" type="ORF">BDR25DRAFT_346736</name>
</gene>
<protein>
    <submittedName>
        <fullName evidence="1">3-hydroxyacyl-CoA dehydrogenase-like protein</fullName>
    </submittedName>
</protein>
<dbReference type="Proteomes" id="UP000799755">
    <property type="component" value="Unassembled WGS sequence"/>
</dbReference>
<proteinExistence type="predicted"/>
<reference evidence="1" key="1">
    <citation type="journal article" date="2020" name="Stud. Mycol.">
        <title>101 Dothideomycetes genomes: a test case for predicting lifestyles and emergence of pathogens.</title>
        <authorList>
            <person name="Haridas S."/>
            <person name="Albert R."/>
            <person name="Binder M."/>
            <person name="Bloem J."/>
            <person name="Labutti K."/>
            <person name="Salamov A."/>
            <person name="Andreopoulos B."/>
            <person name="Baker S."/>
            <person name="Barry K."/>
            <person name="Bills G."/>
            <person name="Bluhm B."/>
            <person name="Cannon C."/>
            <person name="Castanera R."/>
            <person name="Culley D."/>
            <person name="Daum C."/>
            <person name="Ezra D."/>
            <person name="Gonzalez J."/>
            <person name="Henrissat B."/>
            <person name="Kuo A."/>
            <person name="Liang C."/>
            <person name="Lipzen A."/>
            <person name="Lutzoni F."/>
            <person name="Magnuson J."/>
            <person name="Mondo S."/>
            <person name="Nolan M."/>
            <person name="Ohm R."/>
            <person name="Pangilinan J."/>
            <person name="Park H.-J."/>
            <person name="Ramirez L."/>
            <person name="Alfaro M."/>
            <person name="Sun H."/>
            <person name="Tritt A."/>
            <person name="Yoshinaga Y."/>
            <person name="Zwiers L.-H."/>
            <person name="Turgeon B."/>
            <person name="Goodwin S."/>
            <person name="Spatafora J."/>
            <person name="Crous P."/>
            <person name="Grigoriev I."/>
        </authorList>
    </citation>
    <scope>NUCLEOTIDE SEQUENCE</scope>
    <source>
        <strain evidence="1">ATCC 200398</strain>
    </source>
</reference>
<keyword evidence="2" id="KW-1185">Reference proteome</keyword>
<accession>A0ACB6QE53</accession>